<keyword evidence="2" id="KW-1185">Reference proteome</keyword>
<organism evidence="1 2">
    <name type="scientific">Ruegeria faecimaris</name>
    <dbReference type="NCBI Taxonomy" id="686389"/>
    <lineage>
        <taxon>Bacteria</taxon>
        <taxon>Pseudomonadati</taxon>
        <taxon>Pseudomonadota</taxon>
        <taxon>Alphaproteobacteria</taxon>
        <taxon>Rhodobacterales</taxon>
        <taxon>Roseobacteraceae</taxon>
        <taxon>Ruegeria</taxon>
    </lineage>
</organism>
<dbReference type="InterPro" id="IPR027417">
    <property type="entry name" value="P-loop_NTPase"/>
</dbReference>
<dbReference type="Proteomes" id="UP000319555">
    <property type="component" value="Unassembled WGS sequence"/>
</dbReference>
<reference evidence="1 2" key="1">
    <citation type="submission" date="2017-05" db="EMBL/GenBank/DDBJ databases">
        <authorList>
            <person name="Varghese N."/>
            <person name="Submissions S."/>
        </authorList>
    </citation>
    <scope>NUCLEOTIDE SEQUENCE [LARGE SCALE GENOMIC DNA]</scope>
    <source>
        <strain evidence="1 2">DSM 28009</strain>
    </source>
</reference>
<protein>
    <submittedName>
        <fullName evidence="1">Hpr(Ser) kinase/phosphatase</fullName>
    </submittedName>
</protein>
<dbReference type="EMBL" id="FXTE01000013">
    <property type="protein sequence ID" value="SMO87214.1"/>
    <property type="molecule type" value="Genomic_DNA"/>
</dbReference>
<name>A0A521ETH4_9RHOB</name>
<dbReference type="AlphaFoldDB" id="A0A521ETH4"/>
<keyword evidence="1" id="KW-0418">Kinase</keyword>
<evidence type="ECO:0000313" key="1">
    <source>
        <dbReference type="EMBL" id="SMO87214.1"/>
    </source>
</evidence>
<gene>
    <name evidence="1" type="ORF">SAMN06265380_113103</name>
</gene>
<evidence type="ECO:0000313" key="2">
    <source>
        <dbReference type="Proteomes" id="UP000319555"/>
    </source>
</evidence>
<proteinExistence type="predicted"/>
<accession>A0A521ETH4</accession>
<keyword evidence="1" id="KW-0808">Transferase</keyword>
<dbReference type="Gene3D" id="3.40.50.300">
    <property type="entry name" value="P-loop containing nucleotide triphosphate hydrolases"/>
    <property type="match status" value="1"/>
</dbReference>
<sequence>MMALGADLVADDRVRLYMDGNLALAEAAPNIGGLIEARGLGLLRAVSVGPVPVGFVVDMAQEEPERLPEPRSILILRQTVPLLRGAGVSNLPAALLLLMKNGCADPEWPNQ</sequence>
<dbReference type="GO" id="GO:0016301">
    <property type="term" value="F:kinase activity"/>
    <property type="evidence" value="ECO:0007669"/>
    <property type="project" value="UniProtKB-KW"/>
</dbReference>